<dbReference type="Proteomes" id="UP001401887">
    <property type="component" value="Unassembled WGS sequence"/>
</dbReference>
<dbReference type="RefSeq" id="WP_345467436.1">
    <property type="nucleotide sequence ID" value="NZ_BAABRP010000020.1"/>
</dbReference>
<keyword evidence="2" id="KW-1185">Reference proteome</keyword>
<sequence length="257" mass="28906">MTVQLAIKMVRTGYLSGKRAEAYKNLQSILTLLEEMGFAPDTFSFSDEPNHPLYHKQFPSPVYDNHFLTTEGQLLLYFLREKKPAYEFYPGFVSEKLGYNSLSIDFKDVSKAQVAELFEVASAIAQVTRPLFGGLGFPWEAETAEAEAFNRMLNTDSLELFKNGPDSVAIRTWFGPAFAAQLDPAALEKLGLVVRRTDWSGLEVDLAEVPWAVPFERLAEQKAAFNRYLNSLGLLGDYSRTLLRTPGRNWQAVQAFG</sequence>
<dbReference type="EMBL" id="BAABRP010000020">
    <property type="protein sequence ID" value="GAA5514564.1"/>
    <property type="molecule type" value="Genomic_DNA"/>
</dbReference>
<name>A0ABP9WB63_9DEIO</name>
<accession>A0ABP9WB63</accession>
<gene>
    <name evidence="1" type="ORF">Dcar01_03320</name>
</gene>
<comment type="caution">
    <text evidence="1">The sequence shown here is derived from an EMBL/GenBank/DDBJ whole genome shotgun (WGS) entry which is preliminary data.</text>
</comment>
<protein>
    <submittedName>
        <fullName evidence="1">Uncharacterized protein</fullName>
    </submittedName>
</protein>
<evidence type="ECO:0000313" key="1">
    <source>
        <dbReference type="EMBL" id="GAA5514564.1"/>
    </source>
</evidence>
<organism evidence="1 2">
    <name type="scientific">Deinococcus carri</name>
    <dbReference type="NCBI Taxonomy" id="1211323"/>
    <lineage>
        <taxon>Bacteria</taxon>
        <taxon>Thermotogati</taxon>
        <taxon>Deinococcota</taxon>
        <taxon>Deinococci</taxon>
        <taxon>Deinococcales</taxon>
        <taxon>Deinococcaceae</taxon>
        <taxon>Deinococcus</taxon>
    </lineage>
</organism>
<reference evidence="1 2" key="1">
    <citation type="submission" date="2024-02" db="EMBL/GenBank/DDBJ databases">
        <title>Deinococcus carri NBRC 110142.</title>
        <authorList>
            <person name="Ichikawa N."/>
            <person name="Katano-Makiyama Y."/>
            <person name="Hidaka K."/>
        </authorList>
    </citation>
    <scope>NUCLEOTIDE SEQUENCE [LARGE SCALE GENOMIC DNA]</scope>
    <source>
        <strain evidence="1 2">NBRC 110142</strain>
    </source>
</reference>
<evidence type="ECO:0000313" key="2">
    <source>
        <dbReference type="Proteomes" id="UP001401887"/>
    </source>
</evidence>
<proteinExistence type="predicted"/>